<dbReference type="EMBL" id="VSSQ01002337">
    <property type="protein sequence ID" value="MPM14783.1"/>
    <property type="molecule type" value="Genomic_DNA"/>
</dbReference>
<keyword evidence="2" id="KW-0472">Membrane</keyword>
<protein>
    <submittedName>
        <fullName evidence="3">Uncharacterized protein</fullName>
    </submittedName>
</protein>
<evidence type="ECO:0000313" key="3">
    <source>
        <dbReference type="EMBL" id="MPM14783.1"/>
    </source>
</evidence>
<feature type="transmembrane region" description="Helical" evidence="2">
    <location>
        <begin position="30"/>
        <end position="49"/>
    </location>
</feature>
<comment type="caution">
    <text evidence="3">The sequence shown here is derived from an EMBL/GenBank/DDBJ whole genome shotgun (WGS) entry which is preliminary data.</text>
</comment>
<sequence length="287" mass="33984">MRWVLVFLFLYLIPLVILFRNYSNFKRSCIYSSIYVVLVTSIVTTNIYMSGLNKIKEAMYYQNYLNDGKYDDRYASNFDKNVNEEYSNQNKDKDVASIKEDQSKENNKEIKKEQSQLNEDNKENQSQEKQSQEMKPIEEIQSKEKTDKDIIFNFKKQIYDIETIALMPMRDCMPYTKNISENIKNLSNIKEDLEYAQKQCSEVIKTYEKLNVPVLSKEEYTTVLQNAKNDVKKAYKLREKAMEYSVKLVDTKNPKYVGKITEYLKLSDNQIASFKDRISDLNKKIEE</sequence>
<evidence type="ECO:0000256" key="1">
    <source>
        <dbReference type="SAM" id="MobiDB-lite"/>
    </source>
</evidence>
<proteinExistence type="predicted"/>
<evidence type="ECO:0000256" key="2">
    <source>
        <dbReference type="SAM" id="Phobius"/>
    </source>
</evidence>
<feature type="region of interest" description="Disordered" evidence="1">
    <location>
        <begin position="85"/>
        <end position="142"/>
    </location>
</feature>
<gene>
    <name evidence="3" type="ORF">SDC9_61147</name>
</gene>
<accession>A0A644XKM6</accession>
<keyword evidence="2" id="KW-1133">Transmembrane helix</keyword>
<reference evidence="3" key="1">
    <citation type="submission" date="2019-08" db="EMBL/GenBank/DDBJ databases">
        <authorList>
            <person name="Kucharzyk K."/>
            <person name="Murdoch R.W."/>
            <person name="Higgins S."/>
            <person name="Loffler F."/>
        </authorList>
    </citation>
    <scope>NUCLEOTIDE SEQUENCE</scope>
</reference>
<dbReference type="AlphaFoldDB" id="A0A644XKM6"/>
<organism evidence="3">
    <name type="scientific">bioreactor metagenome</name>
    <dbReference type="NCBI Taxonomy" id="1076179"/>
    <lineage>
        <taxon>unclassified sequences</taxon>
        <taxon>metagenomes</taxon>
        <taxon>ecological metagenomes</taxon>
    </lineage>
</organism>
<name>A0A644XKM6_9ZZZZ</name>
<keyword evidence="2" id="KW-0812">Transmembrane</keyword>
<feature type="compositionally biased region" description="Basic and acidic residues" evidence="1">
    <location>
        <begin position="90"/>
        <end position="142"/>
    </location>
</feature>